<dbReference type="EMBL" id="JBHTLD010000063">
    <property type="protein sequence ID" value="MFD1186328.1"/>
    <property type="molecule type" value="Genomic_DNA"/>
</dbReference>
<dbReference type="InterPro" id="IPR012938">
    <property type="entry name" value="Glc/Sorbosone_DH"/>
</dbReference>
<name>A0ABW3SN60_9BACT</name>
<dbReference type="RefSeq" id="WP_377525951.1">
    <property type="nucleotide sequence ID" value="NZ_JBHTLD010000063.1"/>
</dbReference>
<dbReference type="EC" id="1.1.5.-" evidence="2"/>
<feature type="domain" description="Glucose/Sorbosone dehydrogenase" evidence="1">
    <location>
        <begin position="52"/>
        <end position="376"/>
    </location>
</feature>
<protein>
    <submittedName>
        <fullName evidence="2">PQQ-dependent sugar dehydrogenase</fullName>
        <ecNumber evidence="2">1.1.5.-</ecNumber>
    </submittedName>
</protein>
<dbReference type="Proteomes" id="UP001597094">
    <property type="component" value="Unassembled WGS sequence"/>
</dbReference>
<dbReference type="Pfam" id="PF07995">
    <property type="entry name" value="GSDH"/>
    <property type="match status" value="1"/>
</dbReference>
<dbReference type="SUPFAM" id="SSF50952">
    <property type="entry name" value="Soluble quinoprotein glucose dehydrogenase"/>
    <property type="match status" value="1"/>
</dbReference>
<dbReference type="PANTHER" id="PTHR19328:SF75">
    <property type="entry name" value="ALDOSE SUGAR DEHYDROGENASE YLII"/>
    <property type="match status" value="1"/>
</dbReference>
<reference evidence="3" key="1">
    <citation type="journal article" date="2019" name="Int. J. Syst. Evol. Microbiol.">
        <title>The Global Catalogue of Microorganisms (GCM) 10K type strain sequencing project: providing services to taxonomists for standard genome sequencing and annotation.</title>
        <authorList>
            <consortium name="The Broad Institute Genomics Platform"/>
            <consortium name="The Broad Institute Genome Sequencing Center for Infectious Disease"/>
            <person name="Wu L."/>
            <person name="Ma J."/>
        </authorList>
    </citation>
    <scope>NUCLEOTIDE SEQUENCE [LARGE SCALE GENOMIC DNA]</scope>
    <source>
        <strain evidence="3">JCM 31319</strain>
    </source>
</reference>
<evidence type="ECO:0000313" key="3">
    <source>
        <dbReference type="Proteomes" id="UP001597094"/>
    </source>
</evidence>
<accession>A0ABW3SN60</accession>
<dbReference type="InterPro" id="IPR011042">
    <property type="entry name" value="6-blade_b-propeller_TolB-like"/>
</dbReference>
<organism evidence="2 3">
    <name type="scientific">Pontibacter rugosus</name>
    <dbReference type="NCBI Taxonomy" id="1745966"/>
    <lineage>
        <taxon>Bacteria</taxon>
        <taxon>Pseudomonadati</taxon>
        <taxon>Bacteroidota</taxon>
        <taxon>Cytophagia</taxon>
        <taxon>Cytophagales</taxon>
        <taxon>Hymenobacteraceae</taxon>
        <taxon>Pontibacter</taxon>
    </lineage>
</organism>
<sequence length="382" mass="41820">MKTAIQTILKPGKKGVITALFAVTAALPVFSQKSEVKTQAGTLKVEELAGNLEHPWGMAFLPDKRLLVTERSGNLRILGTDQKLSNPLKGTPKVFNKGQGGLLDVALDPNFEQNKYVYLSFSEPGDNNTASTALGRGKLEGNELKDFQVIFRQEPKVEGPNHFGGRIVFTPDGYLMFTLAERFKFEPAQDLSNHLGTVVRINPDGTVPKDNPFVSQANTKPEIWSYGHRNIESAAIDPNTNKLWIAEMGPKGGDELNQPEPGRNYGWPLVSWGNNYDDTKIPNPPTRPEFADAVIKWTPTISPSGMVFYTGAMLPSWKGSMLIGGLTSTGIVRVAVKGEQAEEVERIALDTRVRDVEQAPDGSVYVLTDKSNGKILCLSPVK</sequence>
<dbReference type="GO" id="GO:0016491">
    <property type="term" value="F:oxidoreductase activity"/>
    <property type="evidence" value="ECO:0007669"/>
    <property type="project" value="UniProtKB-KW"/>
</dbReference>
<evidence type="ECO:0000313" key="2">
    <source>
        <dbReference type="EMBL" id="MFD1186328.1"/>
    </source>
</evidence>
<dbReference type="PANTHER" id="PTHR19328">
    <property type="entry name" value="HEDGEHOG-INTERACTING PROTEIN"/>
    <property type="match status" value="1"/>
</dbReference>
<keyword evidence="3" id="KW-1185">Reference proteome</keyword>
<dbReference type="Gene3D" id="2.120.10.30">
    <property type="entry name" value="TolB, C-terminal domain"/>
    <property type="match status" value="1"/>
</dbReference>
<comment type="caution">
    <text evidence="2">The sequence shown here is derived from an EMBL/GenBank/DDBJ whole genome shotgun (WGS) entry which is preliminary data.</text>
</comment>
<gene>
    <name evidence="2" type="ORF">ACFQ2O_08940</name>
</gene>
<proteinExistence type="predicted"/>
<dbReference type="InterPro" id="IPR011041">
    <property type="entry name" value="Quinoprot_gluc/sorb_DH_b-prop"/>
</dbReference>
<evidence type="ECO:0000259" key="1">
    <source>
        <dbReference type="Pfam" id="PF07995"/>
    </source>
</evidence>
<keyword evidence="2" id="KW-0560">Oxidoreductase</keyword>